<dbReference type="AlphaFoldDB" id="A0AA41VFU7"/>
<protein>
    <submittedName>
        <fullName evidence="2">Uncharacterized protein</fullName>
    </submittedName>
</protein>
<feature type="region of interest" description="Disordered" evidence="1">
    <location>
        <begin position="60"/>
        <end position="93"/>
    </location>
</feature>
<accession>A0AA41VFU7</accession>
<evidence type="ECO:0000256" key="1">
    <source>
        <dbReference type="SAM" id="MobiDB-lite"/>
    </source>
</evidence>
<sequence length="126" mass="14812">MDMSAVHYMHTCVYRTSSRTKMVIRTVSCVQHPVKLTMLHKEKIYRERWEAAMKIEKLRTKKRKEMNGNKKRKVNVEEQSNNNKEEQASESLETKTLTNHGLFLENNYPCLTIYGGVYSFSLSHVL</sequence>
<name>A0AA41VFU7_PAPNU</name>
<organism evidence="2 3">
    <name type="scientific">Papaver nudicaule</name>
    <name type="common">Iceland poppy</name>
    <dbReference type="NCBI Taxonomy" id="74823"/>
    <lineage>
        <taxon>Eukaryota</taxon>
        <taxon>Viridiplantae</taxon>
        <taxon>Streptophyta</taxon>
        <taxon>Embryophyta</taxon>
        <taxon>Tracheophyta</taxon>
        <taxon>Spermatophyta</taxon>
        <taxon>Magnoliopsida</taxon>
        <taxon>Ranunculales</taxon>
        <taxon>Papaveraceae</taxon>
        <taxon>Papaveroideae</taxon>
        <taxon>Papaver</taxon>
    </lineage>
</organism>
<reference evidence="2" key="1">
    <citation type="submission" date="2022-03" db="EMBL/GenBank/DDBJ databases">
        <title>A functionally conserved STORR gene fusion in Papaver species that diverged 16.8 million years ago.</title>
        <authorList>
            <person name="Catania T."/>
        </authorList>
    </citation>
    <scope>NUCLEOTIDE SEQUENCE</scope>
    <source>
        <strain evidence="2">S-191538</strain>
    </source>
</reference>
<proteinExistence type="predicted"/>
<keyword evidence="3" id="KW-1185">Reference proteome</keyword>
<evidence type="ECO:0000313" key="2">
    <source>
        <dbReference type="EMBL" id="MCL7040509.1"/>
    </source>
</evidence>
<gene>
    <name evidence="2" type="ORF">MKW94_025959</name>
</gene>
<evidence type="ECO:0000313" key="3">
    <source>
        <dbReference type="Proteomes" id="UP001177140"/>
    </source>
</evidence>
<dbReference type="EMBL" id="JAJJMA010213265">
    <property type="protein sequence ID" value="MCL7040509.1"/>
    <property type="molecule type" value="Genomic_DNA"/>
</dbReference>
<dbReference type="Proteomes" id="UP001177140">
    <property type="component" value="Unassembled WGS sequence"/>
</dbReference>
<comment type="caution">
    <text evidence="2">The sequence shown here is derived from an EMBL/GenBank/DDBJ whole genome shotgun (WGS) entry which is preliminary data.</text>
</comment>
<feature type="compositionally biased region" description="Basic residues" evidence="1">
    <location>
        <begin position="60"/>
        <end position="73"/>
    </location>
</feature>